<reference evidence="2 3" key="1">
    <citation type="journal article" date="2023" name="FEMS Microbes">
        <title>Whole genomes of deep-sea sponge-associated bacteria exhibit high novel natural product potential.</title>
        <authorList>
            <person name="Hesketh-Best P.J."/>
            <person name="January G.G."/>
            <person name="Koch M.J."/>
            <person name="Warburton P.J."/>
            <person name="Howell K.L."/>
            <person name="Upton M."/>
        </authorList>
    </citation>
    <scope>NUCLEOTIDE SEQUENCE [LARGE SCALE GENOMIC DNA]</scope>
    <source>
        <strain evidence="2 3">PC206-O</strain>
    </source>
</reference>
<evidence type="ECO:0000256" key="1">
    <source>
        <dbReference type="SAM" id="MobiDB-lite"/>
    </source>
</evidence>
<dbReference type="EMBL" id="JAMYEC010000003">
    <property type="protein sequence ID" value="MDX2334595.1"/>
    <property type="molecule type" value="Genomic_DNA"/>
</dbReference>
<evidence type="ECO:0000313" key="3">
    <source>
        <dbReference type="Proteomes" id="UP001272940"/>
    </source>
</evidence>
<feature type="region of interest" description="Disordered" evidence="1">
    <location>
        <begin position="1"/>
        <end position="30"/>
    </location>
</feature>
<name>A0ABU4KNW4_BREVE</name>
<feature type="compositionally biased region" description="Basic residues" evidence="1">
    <location>
        <begin position="1"/>
        <end position="16"/>
    </location>
</feature>
<dbReference type="RefSeq" id="WP_319078589.1">
    <property type="nucleotide sequence ID" value="NZ_JAMYEC010000003.1"/>
</dbReference>
<organism evidence="2 3">
    <name type="scientific">Brevundimonas vesicularis</name>
    <name type="common">Pseudomonas vesicularis</name>
    <dbReference type="NCBI Taxonomy" id="41276"/>
    <lineage>
        <taxon>Bacteria</taxon>
        <taxon>Pseudomonadati</taxon>
        <taxon>Pseudomonadota</taxon>
        <taxon>Alphaproteobacteria</taxon>
        <taxon>Caulobacterales</taxon>
        <taxon>Caulobacteraceae</taxon>
        <taxon>Brevundimonas</taxon>
    </lineage>
</organism>
<evidence type="ECO:0000313" key="2">
    <source>
        <dbReference type="EMBL" id="MDX2334595.1"/>
    </source>
</evidence>
<dbReference type="Proteomes" id="UP001272940">
    <property type="component" value="Unassembled WGS sequence"/>
</dbReference>
<gene>
    <name evidence="2" type="ORF">NJD11_06540</name>
</gene>
<protein>
    <submittedName>
        <fullName evidence="2">Uncharacterized protein</fullName>
    </submittedName>
</protein>
<comment type="caution">
    <text evidence="2">The sequence shown here is derived from an EMBL/GenBank/DDBJ whole genome shotgun (WGS) entry which is preliminary data.</text>
</comment>
<accession>A0ABU4KNW4</accession>
<proteinExistence type="predicted"/>
<sequence length="268" mass="29395">MSKQSKAKAKLRKGRYAKPSPPRIIGANDNHPAAVNDNAAPVTIRGVRLTEGQQARFAIADEKLRDRSLEIRRHGHRIMEALDREIDARLQADGAARDLEELRGLEALRGLEIGVSKQQGTAGAPRASRDGLETLFTNQSISSVQHSAGLRYRADYELLDPEKGLTPPSIDQTRKIVRGGDGFAQKRREREEFVRDLEAMIQEEDRSFRGALGRTEVERVGRAVWALRAVAGKGENLLALSGSGSVQKRISNALIVALDCAAIAYGLE</sequence>
<keyword evidence="3" id="KW-1185">Reference proteome</keyword>